<comment type="caution">
    <text evidence="2">The sequence shown here is derived from an EMBL/GenBank/DDBJ whole genome shotgun (WGS) entry which is preliminary data.</text>
</comment>
<evidence type="ECO:0008006" key="3">
    <source>
        <dbReference type="Google" id="ProtNLM"/>
    </source>
</evidence>
<protein>
    <recommendedName>
        <fullName evidence="3">Large polyvalent protein associated domain-containing protein</fullName>
    </recommendedName>
</protein>
<accession>A0A0F9T3Q5</accession>
<proteinExistence type="predicted"/>
<feature type="region of interest" description="Disordered" evidence="1">
    <location>
        <begin position="959"/>
        <end position="992"/>
    </location>
</feature>
<reference evidence="2" key="1">
    <citation type="journal article" date="2015" name="Nature">
        <title>Complex archaea that bridge the gap between prokaryotes and eukaryotes.</title>
        <authorList>
            <person name="Spang A."/>
            <person name="Saw J.H."/>
            <person name="Jorgensen S.L."/>
            <person name="Zaremba-Niedzwiedzka K."/>
            <person name="Martijn J."/>
            <person name="Lind A.E."/>
            <person name="van Eijk R."/>
            <person name="Schleper C."/>
            <person name="Guy L."/>
            <person name="Ettema T.J."/>
        </authorList>
    </citation>
    <scope>NUCLEOTIDE SEQUENCE</scope>
</reference>
<gene>
    <name evidence="2" type="ORF">LCGC14_0397480</name>
</gene>
<evidence type="ECO:0000313" key="2">
    <source>
        <dbReference type="EMBL" id="KKN73799.1"/>
    </source>
</evidence>
<feature type="compositionally biased region" description="Gly residues" evidence="1">
    <location>
        <begin position="2495"/>
        <end position="2509"/>
    </location>
</feature>
<dbReference type="EMBL" id="LAZR01000337">
    <property type="protein sequence ID" value="KKN73799.1"/>
    <property type="molecule type" value="Genomic_DNA"/>
</dbReference>
<organism evidence="2">
    <name type="scientific">marine sediment metagenome</name>
    <dbReference type="NCBI Taxonomy" id="412755"/>
    <lineage>
        <taxon>unclassified sequences</taxon>
        <taxon>metagenomes</taxon>
        <taxon>ecological metagenomes</taxon>
    </lineage>
</organism>
<evidence type="ECO:0000256" key="1">
    <source>
        <dbReference type="SAM" id="MobiDB-lite"/>
    </source>
</evidence>
<sequence length="2509" mass="276048">MTAREELARISARIAKPTAAGPNERHPDEEEPEEPGLGDQVLDFLAAPKPLLLAAGRAALATGRAADTLADQVATRLFETHDPALLTGTARTSARVPGDRAAKVAASPRAGLSAREQTYALVFYQDYMTRHPASGLELSAAGIWERFSAQAILMGQWIDETPALEELTGKSLVAAVMTQTLGELPFANLAVNRMLEASSDQIEDFEWYMRSTEMIANQGVNLDELMEGLDISEIDAKLFAGEFGLIFEQEAMLRQNVSITDLPISDAAKTLEALDPNNTLGRDDEEFIAAFGGRDPEDVYEVGRIFNNMVGRPFTYIKSGDRMLGTFEVDGTFEREGGYTFDIRLDGPIKDDPKHVIAAFIEALYGTKHQLVSDPGLPGQQNLLGGAAEFFGAGLFHPAGRLWDEANAPVNWLVSEVGSRAWVNSTQEKHDEAVSRQSEWNAQFAASDADMIVLAMGIMSLEQPDLLAAARGALDAVEDPETRDRLINHLQDSHEAFGDDVANFYDERTSLQKFTEDRIMPAAMTVIEGWEEFAQGNAIAMHDFLGDLSQAPAAVLAAASDSDFNIAEMAKAFVSVFEFNAAAAYPEWVGGRGEHLTFGEYADVPDEWKGAFNVYGSIVGDLGTWIFASGPARASWMKHLMSTEKGATRWLNSARAQRLWMPQVNSYAGGFLAESHEFFGNAPALMGLLGHTGISPKGMTELLFATSDDVVGEIILREMVSGDMIPAMTGTLKLRNTSMWIANMSKLGDAEARQGLKRLLGQLSSNKTWSLSPDRFMTDGIDLLTAMSVDGVTTPEVWRTQAKLFLNEMVMFDNSYALSNNALQLQAARGVRRELASESTEHGYRDFVARQADEYRYVDARVAELEARQAKPVASDEVQGIFEANRADWIRNPTPETKRAYDDAARDLARAGDPLDVQRTADARELELLRDGDRLLVEARQADAASAGERATLQRHDIPGRTRLPSETPRGVYLSDIDTPSPHAVKGKTVQSTHRLADDANVLDVEEALLPDHPRFGGMGTGNTDAGVSAIASIEGPDELARLAEMLPDELTQLIKQRFGVVVGPDDFTDTLDLLSIYGAQLAKDAGFDAIRLIDNVTPQLSETVALTDEALLSVSGPSAPGVQSELAALGPRYRHGPPGTQQFDDLAEASADWVARRKENANEVSDLVGIAARLGQPQSNERLRLFILGTMQDWGERIPGIGFKLGDDGLPIVVDDLPWRKNADGVLEPRHQLDWEQVTGPRPDEARRISLGREMSTKIDPETGLPLLDANGDRIIDTEAFAQWNRLTTVQDQTSVNLPVSPQMLIAYANRPKNWGPTDWYKKFLYIDPARKAGPIAQHKIASLVDGTNRFLAYNVLSNPVTWFRSNLDEIFRDFVKNGFFGRPTDVPGTGVSAKVLKEGTEGRVPGALSRGQARLGTTLRNLPGVRRLVGGREVPDMSAFFSSRMGTVIQGKDQAVSGLVTRSKAIANQNSDMLYSQSEFIEAANQFLNGVLRNRPLWKKWAEARAAGDDLIFEDWWFNENGRLLVGPKTSPLNSTKAGEMTWLETMEAADESLNVILSQIADPALRVETRTLIQTAWAEGKEIPDAVLRRFTFMPATRGQSKGVFNAAFDIMYGRPADIHGGLIFSSYYEQTFSALKARHQNRGRYLDGDQVARILAKSDTVTDAQILEANRMLNQSSPIIDNIVRRGGYRTDRMIGVSASRVAKAHADHMAYMMGATSLAGKRGQQLAVFLKAQLDFMGFYGRELTNGTALGLNPLAAKIPGLRALEGKVFETAIPLNLRLTTRAMDLYGGLHVTFDSEDPRDAGYTDIFHKVLDTATFLPSSTEFEDWAMQFSVSASPIFNTFLHMMPDEGEGPFVAARDIIEYLNPSFAFSDQQVPLPWEDPMGFMKGFVDFTATESQRSATHGLGTTLQYGANTAASAAPGSVLGDIAKGVNTFFGNPAGFNTAIRVDLATAIAENMFRVIDPNDPEWRDWVEGITFQTYQNATAGEMKKLGLNLVGGGFLYDADDGQYVQLYEEWIKSGAIDLLHQQGRIGSEAFDTITANYAKYLDGSINFEQADLLGDRLSDILFEELTDTEQAVLLMRHPEMVGNMVSQWKCEAHLAPQGACDGDRYVTRGNPEQRQQGKDNGWLIRRDPFDHGDLSGLAEGMLVRLSKAARHLREQVWRESTKTLKDEDGISWSRPTIFNSTNALAAPIGVLGAEVLPMFGIDPTLEYNRFELGQLLDQLDIDSNTFSAPAVGQAVTDLMTTEAKIRLDVLRKVVSVAEEDFTDPRSLPEVYRRMFRNEIILPLLISKDMSITQYRQLLQDDWGDPFWEAIQPLNLSEVPQGATDNTLRITVDPAFVEIVDGDTLAVEFFRPDQLVSFANADVNPEQLEPEAVQRVRLMGINAEEKNRVAQREYETALTQWQADGSRGTSPVKPNFLLQDENLRAAIKTAETIDLVMVREIDGIQLPVDQKIEGNTRWIMWLYIDGVQQFDPSVFSERNPSGAGVGGSGIPTGVTDG</sequence>
<name>A0A0F9T3Q5_9ZZZZ</name>
<feature type="region of interest" description="Disordered" evidence="1">
    <location>
        <begin position="2490"/>
        <end position="2509"/>
    </location>
</feature>
<feature type="region of interest" description="Disordered" evidence="1">
    <location>
        <begin position="1"/>
        <end position="36"/>
    </location>
</feature>